<dbReference type="Pfam" id="PF08709">
    <property type="entry name" value="Ins145_P3_rec"/>
    <property type="match status" value="1"/>
</dbReference>
<comment type="domain">
    <text evidence="5">The receptor contains a calcium channel in its C-terminal extremity. Its large N-terminal cytoplasmic region has the ligand-binding site in the N-terminus and modulatory sites in the middle portion immediately upstream of the channel region.</text>
</comment>
<comment type="caution">
    <text evidence="8">The sequence shown here is derived from an EMBL/GenBank/DDBJ whole genome shotgun (WGS) entry which is preliminary data.</text>
</comment>
<dbReference type="AlphaFoldDB" id="A0A2P4T5C2"/>
<dbReference type="Pfam" id="PF02815">
    <property type="entry name" value="MIR"/>
    <property type="match status" value="1"/>
</dbReference>
<dbReference type="GO" id="GO:0030667">
    <property type="term" value="C:secretory granule membrane"/>
    <property type="evidence" value="ECO:0007669"/>
    <property type="project" value="TreeGrafter"/>
</dbReference>
<dbReference type="SUPFAM" id="SSF100909">
    <property type="entry name" value="IP3 receptor type 1 binding core, domain 2"/>
    <property type="match status" value="1"/>
</dbReference>
<keyword evidence="5" id="KW-0406">Ion transport</keyword>
<dbReference type="GO" id="GO:0005509">
    <property type="term" value="F:calcium ion binding"/>
    <property type="evidence" value="ECO:0007669"/>
    <property type="project" value="TreeGrafter"/>
</dbReference>
<evidence type="ECO:0000256" key="3">
    <source>
        <dbReference type="ARBA" id="ARBA00023329"/>
    </source>
</evidence>
<evidence type="ECO:0000259" key="7">
    <source>
        <dbReference type="PROSITE" id="PS50919"/>
    </source>
</evidence>
<comment type="subcellular location">
    <subcellularLocation>
        <location evidence="1">Cytoplasmic vesicle</location>
        <location evidence="1">Secretory vesicle membrane</location>
        <topology evidence="1">Multi-pass membrane protein</topology>
    </subcellularLocation>
    <subcellularLocation>
        <location evidence="5">Endoplasmic reticulum membrane</location>
        <topology evidence="5">Multi-pass membrane protein</topology>
    </subcellularLocation>
</comment>
<feature type="non-terminal residue" evidence="8">
    <location>
        <position position="1"/>
    </location>
</feature>
<feature type="region of interest" description="Disordered" evidence="6">
    <location>
        <begin position="267"/>
        <end position="290"/>
    </location>
</feature>
<comment type="catalytic activity">
    <reaction evidence="4">
        <text>Ca(2+)(in) = Ca(2+)(out)</text>
        <dbReference type="Rhea" id="RHEA:29671"/>
        <dbReference type="ChEBI" id="CHEBI:29108"/>
    </reaction>
</comment>
<protein>
    <recommendedName>
        <fullName evidence="5">Inositol 1,4,5-trisphosphate receptor</fullName>
    </recommendedName>
</protein>
<dbReference type="GO" id="GO:0016529">
    <property type="term" value="C:sarcoplasmic reticulum"/>
    <property type="evidence" value="ECO:0007669"/>
    <property type="project" value="TreeGrafter"/>
</dbReference>
<dbReference type="EMBL" id="PPHD01008249">
    <property type="protein sequence ID" value="POI31570.1"/>
    <property type="molecule type" value="Genomic_DNA"/>
</dbReference>
<keyword evidence="9" id="KW-1185">Reference proteome</keyword>
<dbReference type="InterPro" id="IPR036300">
    <property type="entry name" value="MIR_dom_sf"/>
</dbReference>
<dbReference type="GO" id="GO:0005220">
    <property type="term" value="F:inositol 1,4,5-trisphosphate-gated calcium channel activity"/>
    <property type="evidence" value="ECO:0007669"/>
    <property type="project" value="UniProtKB-UniRule"/>
</dbReference>
<evidence type="ECO:0000313" key="9">
    <source>
        <dbReference type="Proteomes" id="UP000237246"/>
    </source>
</evidence>
<evidence type="ECO:0000256" key="6">
    <source>
        <dbReference type="SAM" id="MobiDB-lite"/>
    </source>
</evidence>
<proteinExistence type="inferred from homology"/>
<dbReference type="InterPro" id="IPR000493">
    <property type="entry name" value="InsP3_rcpt"/>
</dbReference>
<keyword evidence="5" id="KW-0675">Receptor</keyword>
<comment type="subunit">
    <text evidence="5">Homotetramer.</text>
</comment>
<keyword evidence="5" id="KW-0472">Membrane</keyword>
<dbReference type="SMART" id="SM00472">
    <property type="entry name" value="MIR"/>
    <property type="match status" value="4"/>
</dbReference>
<evidence type="ECO:0000256" key="2">
    <source>
        <dbReference type="ARBA" id="ARBA00022737"/>
    </source>
</evidence>
<dbReference type="Gene3D" id="2.80.10.50">
    <property type="match status" value="2"/>
</dbReference>
<dbReference type="GO" id="GO:0035091">
    <property type="term" value="F:phosphatidylinositol binding"/>
    <property type="evidence" value="ECO:0007669"/>
    <property type="project" value="TreeGrafter"/>
</dbReference>
<comment type="similarity">
    <text evidence="5">Belongs to the InsP3 receptor family.</text>
</comment>
<keyword evidence="5" id="KW-0109">Calcium transport</keyword>
<dbReference type="FunFam" id="2.80.10.50:FF:000002">
    <property type="entry name" value="Inositol 1,4,5-trisphosphate receptor type 2"/>
    <property type="match status" value="1"/>
</dbReference>
<keyword evidence="5" id="KW-0106">Calcium</keyword>
<dbReference type="InterPro" id="IPR035910">
    <property type="entry name" value="RyR/IP3R_RIH_dom_sf"/>
</dbReference>
<dbReference type="InterPro" id="IPR016093">
    <property type="entry name" value="MIR_motif"/>
</dbReference>
<dbReference type="PANTHER" id="PTHR13715">
    <property type="entry name" value="RYANODINE RECEPTOR AND IP3 RECEPTOR"/>
    <property type="match status" value="1"/>
</dbReference>
<dbReference type="GO" id="GO:0030658">
    <property type="term" value="C:transport vesicle membrane"/>
    <property type="evidence" value="ECO:0007669"/>
    <property type="project" value="UniProtKB-SubCell"/>
</dbReference>
<dbReference type="Proteomes" id="UP000237246">
    <property type="component" value="Unassembled WGS sequence"/>
</dbReference>
<feature type="domain" description="MIR" evidence="7">
    <location>
        <begin position="57"/>
        <end position="111"/>
    </location>
</feature>
<name>A0A2P4T5C2_BAMTH</name>
<accession>A0A2P4T5C2</accession>
<dbReference type="SUPFAM" id="SSF82109">
    <property type="entry name" value="MIR domain"/>
    <property type="match status" value="2"/>
</dbReference>
<feature type="domain" description="MIR" evidence="7">
    <location>
        <begin position="176"/>
        <end position="232"/>
    </location>
</feature>
<dbReference type="InterPro" id="IPR015925">
    <property type="entry name" value="Ryanodine_IP3_receptor"/>
</dbReference>
<dbReference type="GO" id="GO:0005789">
    <property type="term" value="C:endoplasmic reticulum membrane"/>
    <property type="evidence" value="ECO:0007669"/>
    <property type="project" value="UniProtKB-SubCell"/>
</dbReference>
<evidence type="ECO:0000256" key="4">
    <source>
        <dbReference type="ARBA" id="ARBA00036634"/>
    </source>
</evidence>
<dbReference type="InterPro" id="IPR000699">
    <property type="entry name" value="RIH_dom"/>
</dbReference>
<sequence length="782" mass="89396">CLFKLCPMNRYSAQKQFWKAAKPGANSTTDAVLLNKLHHAADLEKKQNETENRKLLGTVIQYGNVIQLLHLKSNKYLTVNKRLPALLEKNAMRVTLDEAGNEGSWFYIQPFYKLRSIGDSVVIGDKVVLNPVNAGQPLHASSHQLVDNPGCNEVNSVNCNTSWKIVLFMKWSDNKDDILKGGDVVRLFHAEQEKFLTCDEHRKKQHVFLRTTGRQSATSATSSKALWEVEVVQHDPCRGGAGYWNSLFRFKHLATGHYLAAEVNPDYEEDDQECQSSQDPEQDASRRGLRSAQEKMAYSLVSVPEGNDISSIFELDPTTLRGGDSLVPRNSYVRLRHLCTNTWVHSTNIPIDKEEEKPVMLKIGTSPVKEDKEAFAIVPVSPAEVRDLDFANDASKVLGSIAGKLEKGTITQNERRSVTKLLEDLVYFVTGGTNSGQDVLEVVFSKPNRERQKLMREQNILKQEYIAKQFGFMQKQIGYDVLAEDTITALLHNNRKLLEKHITAAEIDTFVSLVRKNREPRLLQSKPQHGLIPSWLTFSNRFLDYLSDLCVSMNKSIPVTQELICKAVLNPANADILIETKLVLSRFEFEEVSSGENALEVGEDEEEVWLFWRDSNKEIRSKSIRELAQDAKEGQKEDRDVLSYYRYQLNLFARMCLDRQYLAINEISGQLDVDLILRCMSDENLPYDLRASFCRLMLHMHVDRDPQEQVTPVKYARLWSEIPSEIAIDDYDSSGTSKDEIKERFAQTMEFVEEYLRDVVCQRFPFSDKEKNKLTFEVVIQF</sequence>
<feature type="domain" description="MIR" evidence="7">
    <location>
        <begin position="324"/>
        <end position="380"/>
    </location>
</feature>
<dbReference type="PRINTS" id="PR00779">
    <property type="entry name" value="INSP3RECEPTR"/>
</dbReference>
<comment type="function">
    <text evidence="5">Receptor for inositol 1,4,5-trisphosphate, a second messenger that mediates the release of intracellular calcium.</text>
</comment>
<dbReference type="PROSITE" id="PS50919">
    <property type="entry name" value="MIR"/>
    <property type="match status" value="3"/>
</dbReference>
<dbReference type="InterPro" id="IPR014821">
    <property type="entry name" value="Ins145_P3_rcpt"/>
</dbReference>
<organism evidence="8 9">
    <name type="scientific">Bambusicola thoracicus</name>
    <name type="common">Chinese bamboo-partridge</name>
    <name type="synonym">Perdix thoracica</name>
    <dbReference type="NCBI Taxonomy" id="9083"/>
    <lineage>
        <taxon>Eukaryota</taxon>
        <taxon>Metazoa</taxon>
        <taxon>Chordata</taxon>
        <taxon>Craniata</taxon>
        <taxon>Vertebrata</taxon>
        <taxon>Euteleostomi</taxon>
        <taxon>Archelosauria</taxon>
        <taxon>Archosauria</taxon>
        <taxon>Dinosauria</taxon>
        <taxon>Saurischia</taxon>
        <taxon>Theropoda</taxon>
        <taxon>Coelurosauria</taxon>
        <taxon>Aves</taxon>
        <taxon>Neognathae</taxon>
        <taxon>Galloanserae</taxon>
        <taxon>Galliformes</taxon>
        <taxon>Phasianidae</taxon>
        <taxon>Perdicinae</taxon>
        <taxon>Bambusicola</taxon>
    </lineage>
</organism>
<dbReference type="PANTHER" id="PTHR13715:SF52">
    <property type="entry name" value="INOSITOL 1,4,5-TRISPHOSPHATE RECEPTOR TYPE 1"/>
    <property type="match status" value="1"/>
</dbReference>
<dbReference type="Pfam" id="PF01365">
    <property type="entry name" value="RYDR_ITPR"/>
    <property type="match status" value="1"/>
</dbReference>
<keyword evidence="5" id="KW-0107">Calcium channel</keyword>
<dbReference type="GO" id="GO:0005886">
    <property type="term" value="C:plasma membrane"/>
    <property type="evidence" value="ECO:0007669"/>
    <property type="project" value="TreeGrafter"/>
</dbReference>
<dbReference type="GO" id="GO:0070679">
    <property type="term" value="F:inositol 1,4,5 trisphosphate binding"/>
    <property type="evidence" value="ECO:0007669"/>
    <property type="project" value="UniProtKB-UniRule"/>
</dbReference>
<evidence type="ECO:0000256" key="1">
    <source>
        <dbReference type="ARBA" id="ARBA00004638"/>
    </source>
</evidence>
<evidence type="ECO:0000313" key="8">
    <source>
        <dbReference type="EMBL" id="POI31570.1"/>
    </source>
</evidence>
<dbReference type="OrthoDB" id="76898at2759"/>
<keyword evidence="5" id="KW-0407">Ion channel</keyword>
<keyword evidence="5" id="KW-0813">Transport</keyword>
<keyword evidence="2" id="KW-0677">Repeat</keyword>
<keyword evidence="5" id="KW-0256">Endoplasmic reticulum</keyword>
<gene>
    <name evidence="8" type="ORF">CIB84_004674</name>
</gene>
<keyword evidence="5" id="KW-1071">Ligand-gated ion channel</keyword>
<evidence type="ECO:0000256" key="5">
    <source>
        <dbReference type="RuleBase" id="RU368044"/>
    </source>
</evidence>
<dbReference type="Gene3D" id="1.25.10.30">
    <property type="entry name" value="IP3 receptor type 1 binding core, RIH domain"/>
    <property type="match status" value="2"/>
</dbReference>
<keyword evidence="3" id="KW-0968">Cytoplasmic vesicle</keyword>
<reference evidence="8 9" key="1">
    <citation type="submission" date="2018-01" db="EMBL/GenBank/DDBJ databases">
        <title>Comparison of the Chinese Bamboo Partridge and Red Junglefowl genome sequences highlights the importance of demography in genome evolution.</title>
        <authorList>
            <person name="Tiley G.P."/>
            <person name="Kimball R.T."/>
            <person name="Braun E.L."/>
            <person name="Burleigh J.G."/>
        </authorList>
    </citation>
    <scope>NUCLEOTIDE SEQUENCE [LARGE SCALE GENOMIC DNA]</scope>
    <source>
        <strain evidence="8">RTK389</strain>
        <tissue evidence="8">Blood</tissue>
    </source>
</reference>
<dbReference type="CDD" id="cd23287">
    <property type="entry name" value="beta-trefoil_MIR_ITPR1"/>
    <property type="match status" value="1"/>
</dbReference>
<dbReference type="GO" id="GO:0051209">
    <property type="term" value="P:release of sequestered calcium ion into cytosol"/>
    <property type="evidence" value="ECO:0007669"/>
    <property type="project" value="UniProtKB-UniRule"/>
</dbReference>